<dbReference type="OrthoDB" id="3318646at2"/>
<organism evidence="14 15">
    <name type="scientific">Streptomyces clavuligerus</name>
    <dbReference type="NCBI Taxonomy" id="1901"/>
    <lineage>
        <taxon>Bacteria</taxon>
        <taxon>Bacillati</taxon>
        <taxon>Actinomycetota</taxon>
        <taxon>Actinomycetes</taxon>
        <taxon>Kitasatosporales</taxon>
        <taxon>Streptomycetaceae</taxon>
        <taxon>Streptomyces</taxon>
    </lineage>
</organism>
<comment type="similarity">
    <text evidence="4">Belongs to the acyltransferase PapA5 family.</text>
</comment>
<reference evidence="14 15" key="1">
    <citation type="journal article" date="2010" name="Genome Biol. Evol.">
        <title>The sequence of a 1.8-mb bacterial linear plasmid reveals a rich evolutionary reservoir of secondary metabolic pathways.</title>
        <authorList>
            <person name="Medema M.H."/>
            <person name="Trefzer A."/>
            <person name="Kovalchuk A."/>
            <person name="van den Berg M."/>
            <person name="Mueller U."/>
            <person name="Heijne W."/>
            <person name="Wu L."/>
            <person name="Alam M.T."/>
            <person name="Ronning C.M."/>
            <person name="Nierman W.C."/>
            <person name="Bovenberg R.A.L."/>
            <person name="Breitling R."/>
            <person name="Takano E."/>
        </authorList>
    </citation>
    <scope>NUCLEOTIDE SEQUENCE [LARGE SCALE GENOMIC DNA]</scope>
    <source>
        <strain evidence="15">ATCC 27064 / DSM 738 / JCM 4710 / NBRC 13307 / NCIMB 12785 / NRRL 3585 / VKM Ac-602</strain>
        <plasmid evidence="14">pSCL4</plasmid>
    </source>
</reference>
<proteinExistence type="inferred from homology"/>
<evidence type="ECO:0000256" key="11">
    <source>
        <dbReference type="ARBA" id="ARBA00033407"/>
    </source>
</evidence>
<name>B5GRC5_STRCL</name>
<dbReference type="EMBL" id="CM000914">
    <property type="protein sequence ID" value="EFG03978.2"/>
    <property type="molecule type" value="Genomic_DNA"/>
</dbReference>
<dbReference type="EC" id="2.3.1.282" evidence="5"/>
<dbReference type="InterPro" id="IPR031641">
    <property type="entry name" value="PapA_C"/>
</dbReference>
<keyword evidence="15" id="KW-1185">Reference proteome</keyword>
<gene>
    <name evidence="14" type="ORF">SCLAV_p0488</name>
</gene>
<dbReference type="SUPFAM" id="SSF52777">
    <property type="entry name" value="CoA-dependent acyltransferases"/>
    <property type="match status" value="2"/>
</dbReference>
<dbReference type="InterPro" id="IPR023213">
    <property type="entry name" value="CAT-like_dom_sf"/>
</dbReference>
<dbReference type="PANTHER" id="PTHR28037">
    <property type="entry name" value="ALCOHOL O-ACETYLTRANSFERASE 1-RELATED"/>
    <property type="match status" value="1"/>
</dbReference>
<dbReference type="Gene3D" id="3.30.559.30">
    <property type="entry name" value="Nonribosomal peptide synthetase, condensation domain"/>
    <property type="match status" value="1"/>
</dbReference>
<keyword evidence="8" id="KW-0012">Acyltransferase</keyword>
<evidence type="ECO:0000256" key="4">
    <source>
        <dbReference type="ARBA" id="ARBA00006558"/>
    </source>
</evidence>
<evidence type="ECO:0000256" key="1">
    <source>
        <dbReference type="ARBA" id="ARBA00000026"/>
    </source>
</evidence>
<dbReference type="Gene3D" id="3.30.559.10">
    <property type="entry name" value="Chloramphenicol acetyltransferase-like domain"/>
    <property type="match status" value="1"/>
</dbReference>
<sequence>MRHPMSLSLPAAGKPPRTRSTTTWKCPMPHAEPVHRLLSVSESVLAALEQQVVVAVTIDGPLETTVLRTAVDRLCRAQPVLSATVVAEGGLRFRLEAPAPQDVRVVTGGDFDGAIRGFAPGEPLLRVTVLPRMDGAHTVVVAVHHAVSDGVSVLELTRALWGTYTALVTGREPEATEAQDGLPTPVEQWLVDRHDRAEIDAFLARRAVFTASVVPAVLPVGEGAGTGSHLSRVAITPSGTLRLRELAQRCGGSLHALLSASLLVAVRGQIAPERGALPLTCMSAVDLRRRVTPGVPPGRLVHAASIAYTALDVAPDDDPLKVAPEFRSRLRRSVDAGDLELELVAAEQAAAHFTTAPISLAVTNVAHRPLSLELPPGVRAGCLRFFSQPPGPFPIAFVSASWEGLGIDLGLGRSWFSAGQCTRLAEAVRDVVAGLLGDAEAVEVVAAEPIEEAQRAPERRDAPGTPAVHA</sequence>
<evidence type="ECO:0000259" key="13">
    <source>
        <dbReference type="Pfam" id="PF16911"/>
    </source>
</evidence>
<evidence type="ECO:0000256" key="2">
    <source>
        <dbReference type="ARBA" id="ARBA00000625"/>
    </source>
</evidence>
<dbReference type="Proteomes" id="UP000002357">
    <property type="component" value="Plasmid pSCL4"/>
</dbReference>
<evidence type="ECO:0000256" key="6">
    <source>
        <dbReference type="ARBA" id="ARBA00013449"/>
    </source>
</evidence>
<dbReference type="AlphaFoldDB" id="B5GRC5"/>
<dbReference type="PANTHER" id="PTHR28037:SF1">
    <property type="entry name" value="ALCOHOL O-ACETYLTRANSFERASE 1-RELATED"/>
    <property type="match status" value="1"/>
</dbReference>
<evidence type="ECO:0000256" key="7">
    <source>
        <dbReference type="ARBA" id="ARBA00022679"/>
    </source>
</evidence>
<evidence type="ECO:0000256" key="8">
    <source>
        <dbReference type="ARBA" id="ARBA00023315"/>
    </source>
</evidence>
<feature type="domain" description="Phthiocerol/phthiodiolone dimycocerosyl transferase C-terminal" evidence="13">
    <location>
        <begin position="230"/>
        <end position="383"/>
    </location>
</feature>
<evidence type="ECO:0000256" key="3">
    <source>
        <dbReference type="ARBA" id="ARBA00001907"/>
    </source>
</evidence>
<comment type="catalytic activity">
    <reaction evidence="3">
        <text>2 a mycocerosyl-[mycocerosic acid synthase] + a phthiodiolone = a dimycocerosyl phthiodiolone + 2 holo-[mycocerosic acid synthase].</text>
        <dbReference type="EC" id="2.3.1.282"/>
    </reaction>
</comment>
<dbReference type="Pfam" id="PF16911">
    <property type="entry name" value="PapA_C"/>
    <property type="match status" value="1"/>
</dbReference>
<evidence type="ECO:0000256" key="9">
    <source>
        <dbReference type="ARBA" id="ARBA00030465"/>
    </source>
</evidence>
<protein>
    <recommendedName>
        <fullName evidence="6">Phthiocerol/phthiodiolone dimycocerosyl transferase</fullName>
        <ecNumber evidence="5">2.3.1.282</ecNumber>
    </recommendedName>
    <alternativeName>
        <fullName evidence="11">Acyltransferase PapA5</fullName>
    </alternativeName>
    <alternativeName>
        <fullName evidence="9">Phthiocerol/phthiodiolone O-acyltransferase</fullName>
    </alternativeName>
    <alternativeName>
        <fullName evidence="10">Polyketide synthase-associated protein A5</fullName>
    </alternativeName>
</protein>
<keyword evidence="14" id="KW-0614">Plasmid</keyword>
<evidence type="ECO:0000256" key="12">
    <source>
        <dbReference type="SAM" id="MobiDB-lite"/>
    </source>
</evidence>
<geneLocation type="plasmid" evidence="14 15">
    <name>pSCL4</name>
</geneLocation>
<evidence type="ECO:0000256" key="10">
    <source>
        <dbReference type="ARBA" id="ARBA00032317"/>
    </source>
</evidence>
<comment type="catalytic activity">
    <reaction evidence="2">
        <text>2 a mycocerosyl-[mycocerosic acid synthase] + a phenolphthiocerol = a dimycocerosyl phenolphthiocerol + 2 holo-[mycocerosic acid synthase].</text>
        <dbReference type="EC" id="2.3.1.282"/>
    </reaction>
</comment>
<keyword evidence="7" id="KW-0808">Transferase</keyword>
<comment type="catalytic activity">
    <reaction evidence="1">
        <text>2 a mycocerosyl-[mycocerosic acid synthase] + a phthiocerol = a dimycocerosyl phthiocerol + 2 holo-[mycocerosic acid synthase].</text>
        <dbReference type="EC" id="2.3.1.282"/>
    </reaction>
</comment>
<feature type="region of interest" description="Disordered" evidence="12">
    <location>
        <begin position="1"/>
        <end position="23"/>
    </location>
</feature>
<evidence type="ECO:0000313" key="14">
    <source>
        <dbReference type="EMBL" id="EFG03978.2"/>
    </source>
</evidence>
<accession>B5GRC5</accession>
<dbReference type="InterPro" id="IPR052058">
    <property type="entry name" value="Alcohol_O-acetyltransferase"/>
</dbReference>
<dbReference type="eggNOG" id="COG1020">
    <property type="taxonomic scope" value="Bacteria"/>
</dbReference>
<dbReference type="GO" id="GO:0016746">
    <property type="term" value="F:acyltransferase activity"/>
    <property type="evidence" value="ECO:0007669"/>
    <property type="project" value="UniProtKB-KW"/>
</dbReference>
<evidence type="ECO:0000256" key="5">
    <source>
        <dbReference type="ARBA" id="ARBA00012866"/>
    </source>
</evidence>
<evidence type="ECO:0000313" key="15">
    <source>
        <dbReference type="Proteomes" id="UP000002357"/>
    </source>
</evidence>